<evidence type="ECO:0000313" key="1">
    <source>
        <dbReference type="EMBL" id="CAK7267970.1"/>
    </source>
</evidence>
<evidence type="ECO:0000313" key="2">
    <source>
        <dbReference type="Proteomes" id="UP001642501"/>
    </source>
</evidence>
<organism evidence="1 2">
    <name type="scientific">Sporothrix epigloea</name>
    <dbReference type="NCBI Taxonomy" id="1892477"/>
    <lineage>
        <taxon>Eukaryota</taxon>
        <taxon>Fungi</taxon>
        <taxon>Dikarya</taxon>
        <taxon>Ascomycota</taxon>
        <taxon>Pezizomycotina</taxon>
        <taxon>Sordariomycetes</taxon>
        <taxon>Sordariomycetidae</taxon>
        <taxon>Ophiostomatales</taxon>
        <taxon>Ophiostomataceae</taxon>
        <taxon>Sporothrix</taxon>
    </lineage>
</organism>
<proteinExistence type="predicted"/>
<protein>
    <submittedName>
        <fullName evidence="1">Uncharacterized protein</fullName>
    </submittedName>
</protein>
<comment type="caution">
    <text evidence="1">The sequence shown here is derived from an EMBL/GenBank/DDBJ whole genome shotgun (WGS) entry which is preliminary data.</text>
</comment>
<name>A0ABP0DLK9_9PEZI</name>
<keyword evidence="2" id="KW-1185">Reference proteome</keyword>
<dbReference type="EMBL" id="CAWUOM010000040">
    <property type="protein sequence ID" value="CAK7267970.1"/>
    <property type="molecule type" value="Genomic_DNA"/>
</dbReference>
<reference evidence="1 2" key="1">
    <citation type="submission" date="2024-01" db="EMBL/GenBank/DDBJ databases">
        <authorList>
            <person name="Allen C."/>
            <person name="Tagirdzhanova G."/>
        </authorList>
    </citation>
    <scope>NUCLEOTIDE SEQUENCE [LARGE SCALE GENOMIC DNA]</scope>
    <source>
        <strain evidence="1 2">CBS 573.63</strain>
    </source>
</reference>
<sequence>MSKDLPTFRPQQKRTRNVKPSRYLNGLEQFREERRLKRKARDEQLAAEQMAAEMQQAAEREAAMTQLYSTAGEALGGFVQWMNDGTRLLLEAEAGGPEQKKQAMTAERS</sequence>
<dbReference type="Proteomes" id="UP001642501">
    <property type="component" value="Unassembled WGS sequence"/>
</dbReference>
<accession>A0ABP0DLK9</accession>
<gene>
    <name evidence="1" type="ORF">SEPCBS57363_002865</name>
</gene>